<keyword evidence="5 7" id="KW-0067">ATP-binding</keyword>
<comment type="subunit">
    <text evidence="5 7">Monomer.</text>
</comment>
<feature type="binding site" evidence="5">
    <location>
        <begin position="14"/>
        <end position="19"/>
    </location>
    <ligand>
        <name>ATP</name>
        <dbReference type="ChEBI" id="CHEBI:30616"/>
    </ligand>
</feature>
<evidence type="ECO:0000256" key="4">
    <source>
        <dbReference type="ARBA" id="ARBA00022777"/>
    </source>
</evidence>
<evidence type="ECO:0000256" key="2">
    <source>
        <dbReference type="ARBA" id="ARBA00022727"/>
    </source>
</evidence>
<dbReference type="InterPro" id="IPR000850">
    <property type="entry name" value="Adenylat/UMP-CMP_kin"/>
</dbReference>
<keyword evidence="1 5" id="KW-0808">Transferase</keyword>
<feature type="binding site" evidence="5">
    <location>
        <position position="205"/>
    </location>
    <ligand>
        <name>ATP</name>
        <dbReference type="ChEBI" id="CHEBI:30616"/>
    </ligand>
</feature>
<dbReference type="GO" id="GO:0004017">
    <property type="term" value="F:AMP kinase activity"/>
    <property type="evidence" value="ECO:0007669"/>
    <property type="project" value="UniProtKB-UniRule"/>
</dbReference>
<comment type="subcellular location">
    <subcellularLocation>
        <location evidence="5 7">Cytoplasm</location>
    </subcellularLocation>
</comment>
<evidence type="ECO:0000313" key="8">
    <source>
        <dbReference type="EMBL" id="OGD38412.1"/>
    </source>
</evidence>
<evidence type="ECO:0000313" key="9">
    <source>
        <dbReference type="Proteomes" id="UP000177947"/>
    </source>
</evidence>
<feature type="binding site" evidence="5">
    <location>
        <position position="35"/>
    </location>
    <ligand>
        <name>AMP</name>
        <dbReference type="ChEBI" id="CHEBI:456215"/>
    </ligand>
</feature>
<keyword evidence="2 5" id="KW-0545">Nucleotide biosynthesis</keyword>
<organism evidence="8 9">
    <name type="scientific">Candidatus Azambacteria bacterium RIFCSPLOWO2_01_FULL_37_9</name>
    <dbReference type="NCBI Taxonomy" id="1797297"/>
    <lineage>
        <taxon>Bacteria</taxon>
        <taxon>Candidatus Azamiibacteriota</taxon>
    </lineage>
</organism>
<dbReference type="Gene3D" id="3.40.50.300">
    <property type="entry name" value="P-loop containing nucleotide triphosphate hydrolases"/>
    <property type="match status" value="1"/>
</dbReference>
<dbReference type="AlphaFoldDB" id="A0A1F5C6E0"/>
<keyword evidence="4 5" id="KW-0418">Kinase</keyword>
<comment type="caution">
    <text evidence="8">The sequence shown here is derived from an EMBL/GenBank/DDBJ whole genome shotgun (WGS) entry which is preliminary data.</text>
</comment>
<comment type="similarity">
    <text evidence="5 6">Belongs to the adenylate kinase family.</text>
</comment>
<dbReference type="Proteomes" id="UP000177947">
    <property type="component" value="Unassembled WGS sequence"/>
</dbReference>
<comment type="function">
    <text evidence="5">Catalyzes the reversible transfer of the terminal phosphate group between ATP and AMP. Plays an important role in cellular energy homeostasis and in adenine nucleotide metabolism.</text>
</comment>
<comment type="caution">
    <text evidence="5">Lacks conserved residue(s) required for the propagation of feature annotation.</text>
</comment>
<comment type="catalytic activity">
    <reaction evidence="5 7">
        <text>AMP + ATP = 2 ADP</text>
        <dbReference type="Rhea" id="RHEA:12973"/>
        <dbReference type="ChEBI" id="CHEBI:30616"/>
        <dbReference type="ChEBI" id="CHEBI:456215"/>
        <dbReference type="ChEBI" id="CHEBI:456216"/>
        <dbReference type="EC" id="2.7.4.3"/>
    </reaction>
</comment>
<dbReference type="EC" id="2.7.4.3" evidence="5 7"/>
<evidence type="ECO:0000256" key="3">
    <source>
        <dbReference type="ARBA" id="ARBA00022741"/>
    </source>
</evidence>
<dbReference type="GO" id="GO:0005524">
    <property type="term" value="F:ATP binding"/>
    <property type="evidence" value="ECO:0007669"/>
    <property type="project" value="UniProtKB-UniRule"/>
</dbReference>
<evidence type="ECO:0000256" key="5">
    <source>
        <dbReference type="HAMAP-Rule" id="MF_00235"/>
    </source>
</evidence>
<gene>
    <name evidence="5" type="primary">adk</name>
    <name evidence="8" type="ORF">A2907_01235</name>
</gene>
<comment type="domain">
    <text evidence="5">Consists of three domains, a large central CORE domain and two small peripheral domains, NMPbind and LID, which undergo movements during catalysis. The LID domain closes over the site of phosphoryl transfer upon ATP binding. Assembling and dissambling the active center during each catalytic cycle provides an effective means to prevent ATP hydrolysis.</text>
</comment>
<dbReference type="InterPro" id="IPR027417">
    <property type="entry name" value="P-loop_NTPase"/>
</dbReference>
<dbReference type="GO" id="GO:0044209">
    <property type="term" value="P:AMP salvage"/>
    <property type="evidence" value="ECO:0007669"/>
    <property type="project" value="UniProtKB-UniRule"/>
</dbReference>
<dbReference type="Pfam" id="PF00406">
    <property type="entry name" value="ADK"/>
    <property type="match status" value="1"/>
</dbReference>
<dbReference type="PRINTS" id="PR00094">
    <property type="entry name" value="ADENYLTKNASE"/>
</dbReference>
<protein>
    <recommendedName>
        <fullName evidence="5 7">Adenylate kinase</fullName>
        <shortName evidence="5">AK</shortName>
        <ecNumber evidence="5 7">2.7.4.3</ecNumber>
    </recommendedName>
    <alternativeName>
        <fullName evidence="5">ATP-AMP transphosphorylase</fullName>
    </alternativeName>
    <alternativeName>
        <fullName evidence="5">ATP:AMP phosphotransferase</fullName>
    </alternativeName>
    <alternativeName>
        <fullName evidence="5">Adenylate monophosphate kinase</fullName>
    </alternativeName>
</protein>
<feature type="binding site" evidence="5">
    <location>
        <position position="137"/>
    </location>
    <ligand>
        <name>ATP</name>
        <dbReference type="ChEBI" id="CHEBI:30616"/>
    </ligand>
</feature>
<feature type="binding site" evidence="5">
    <location>
        <position position="166"/>
    </location>
    <ligand>
        <name>AMP</name>
        <dbReference type="ChEBI" id="CHEBI:456215"/>
    </ligand>
</feature>
<comment type="pathway">
    <text evidence="5">Purine metabolism; AMP biosynthesis via salvage pathway; AMP from ADP: step 1/1.</text>
</comment>
<evidence type="ECO:0000256" key="7">
    <source>
        <dbReference type="RuleBase" id="RU003331"/>
    </source>
</evidence>
<dbReference type="SUPFAM" id="SSF52540">
    <property type="entry name" value="P-loop containing nucleoside triphosphate hydrolases"/>
    <property type="match status" value="1"/>
</dbReference>
<evidence type="ECO:0000256" key="6">
    <source>
        <dbReference type="RuleBase" id="RU003330"/>
    </source>
</evidence>
<name>A0A1F5C6E0_9BACT</name>
<feature type="binding site" evidence="5">
    <location>
        <position position="177"/>
    </location>
    <ligand>
        <name>AMP</name>
        <dbReference type="ChEBI" id="CHEBI:456215"/>
    </ligand>
</feature>
<reference evidence="8 9" key="1">
    <citation type="journal article" date="2016" name="Nat. Commun.">
        <title>Thousands of microbial genomes shed light on interconnected biogeochemical processes in an aquifer system.</title>
        <authorList>
            <person name="Anantharaman K."/>
            <person name="Brown C.T."/>
            <person name="Hug L.A."/>
            <person name="Sharon I."/>
            <person name="Castelle C.J."/>
            <person name="Probst A.J."/>
            <person name="Thomas B.C."/>
            <person name="Singh A."/>
            <person name="Wilkins M.J."/>
            <person name="Karaoz U."/>
            <person name="Brodie E.L."/>
            <person name="Williams K.H."/>
            <person name="Hubbard S.S."/>
            <person name="Banfield J.F."/>
        </authorList>
    </citation>
    <scope>NUCLEOTIDE SEQUENCE [LARGE SCALE GENOMIC DNA]</scope>
</reference>
<evidence type="ECO:0000256" key="1">
    <source>
        <dbReference type="ARBA" id="ARBA00022679"/>
    </source>
</evidence>
<dbReference type="PANTHER" id="PTHR23359">
    <property type="entry name" value="NUCLEOTIDE KINASE"/>
    <property type="match status" value="1"/>
</dbReference>
<dbReference type="UniPathway" id="UPA00588">
    <property type="reaction ID" value="UER00649"/>
</dbReference>
<keyword evidence="3 5" id="KW-0547">Nucleotide-binding</keyword>
<dbReference type="CDD" id="cd01428">
    <property type="entry name" value="ADK"/>
    <property type="match status" value="1"/>
</dbReference>
<dbReference type="HAMAP" id="MF_00235">
    <property type="entry name" value="Adenylate_kinase_Adk"/>
    <property type="match status" value="1"/>
</dbReference>
<sequence>MENKIIIFLMGPPGSGKTTQAEKLAQEFGLVHFITSEFIKNAIYNPAKAEDPIIQREKYLYESGLLNTDDWVVDLVIEETKKLEKLNKGIIYSGSPKRLVESEVLIKELEPLYGRGNLFAFFVNLDFEEAFKRIKSRRLCSRCGLPLLAGDDSNICKKCGGEIIIRTIDDPEKFKLRFDEYIKKTEPAIEYFREKGLLFDVDGRKTPEEVHREISDIIKSRLK</sequence>
<dbReference type="GO" id="GO:0005737">
    <property type="term" value="C:cytoplasm"/>
    <property type="evidence" value="ECO:0007669"/>
    <property type="project" value="UniProtKB-SubCell"/>
</dbReference>
<accession>A0A1F5C6E0</accession>
<dbReference type="EMBL" id="MEYQ01000045">
    <property type="protein sequence ID" value="OGD38412.1"/>
    <property type="molecule type" value="Genomic_DNA"/>
</dbReference>
<proteinExistence type="inferred from homology"/>
<keyword evidence="5" id="KW-0963">Cytoplasm</keyword>